<dbReference type="SUPFAM" id="SSF81321">
    <property type="entry name" value="Family A G protein-coupled receptor-like"/>
    <property type="match status" value="1"/>
</dbReference>
<feature type="transmembrane region" description="Helical" evidence="5">
    <location>
        <begin position="329"/>
        <end position="349"/>
    </location>
</feature>
<evidence type="ECO:0000259" key="6">
    <source>
        <dbReference type="PROSITE" id="PS50262"/>
    </source>
</evidence>
<name>A0AAV4DZ33_9GAST</name>
<keyword evidence="4 5" id="KW-0472">Membrane</keyword>
<dbReference type="EMBL" id="BLXT01008494">
    <property type="protein sequence ID" value="GFO49587.1"/>
    <property type="molecule type" value="Genomic_DNA"/>
</dbReference>
<dbReference type="InterPro" id="IPR000276">
    <property type="entry name" value="GPCR_Rhodpsn"/>
</dbReference>
<feature type="transmembrane region" description="Helical" evidence="5">
    <location>
        <begin position="153"/>
        <end position="176"/>
    </location>
</feature>
<evidence type="ECO:0000256" key="4">
    <source>
        <dbReference type="ARBA" id="ARBA00023136"/>
    </source>
</evidence>
<feature type="transmembrane region" description="Helical" evidence="5">
    <location>
        <begin position="289"/>
        <end position="309"/>
    </location>
</feature>
<protein>
    <submittedName>
        <fullName evidence="7">Chemosensory receptor a</fullName>
    </submittedName>
</protein>
<accession>A0AAV4DZ33</accession>
<organism evidence="7 8">
    <name type="scientific">Plakobranchus ocellatus</name>
    <dbReference type="NCBI Taxonomy" id="259542"/>
    <lineage>
        <taxon>Eukaryota</taxon>
        <taxon>Metazoa</taxon>
        <taxon>Spiralia</taxon>
        <taxon>Lophotrochozoa</taxon>
        <taxon>Mollusca</taxon>
        <taxon>Gastropoda</taxon>
        <taxon>Heterobranchia</taxon>
        <taxon>Euthyneura</taxon>
        <taxon>Panpulmonata</taxon>
        <taxon>Sacoglossa</taxon>
        <taxon>Placobranchoidea</taxon>
        <taxon>Plakobranchidae</taxon>
        <taxon>Plakobranchus</taxon>
    </lineage>
</organism>
<feature type="transmembrane region" description="Helical" evidence="5">
    <location>
        <begin position="74"/>
        <end position="98"/>
    </location>
</feature>
<feature type="transmembrane region" description="Helical" evidence="5">
    <location>
        <begin position="37"/>
        <end position="62"/>
    </location>
</feature>
<reference evidence="7 8" key="1">
    <citation type="journal article" date="2021" name="Elife">
        <title>Chloroplast acquisition without the gene transfer in kleptoplastic sea slugs, Plakobranchus ocellatus.</title>
        <authorList>
            <person name="Maeda T."/>
            <person name="Takahashi S."/>
            <person name="Yoshida T."/>
            <person name="Shimamura S."/>
            <person name="Takaki Y."/>
            <person name="Nagai Y."/>
            <person name="Toyoda A."/>
            <person name="Suzuki Y."/>
            <person name="Arimoto A."/>
            <person name="Ishii H."/>
            <person name="Satoh N."/>
            <person name="Nishiyama T."/>
            <person name="Hasebe M."/>
            <person name="Maruyama T."/>
            <person name="Minagawa J."/>
            <person name="Obokata J."/>
            <person name="Shigenobu S."/>
        </authorList>
    </citation>
    <scope>NUCLEOTIDE SEQUENCE [LARGE SCALE GENOMIC DNA]</scope>
</reference>
<dbReference type="AlphaFoldDB" id="A0AAV4DZ33"/>
<evidence type="ECO:0000313" key="8">
    <source>
        <dbReference type="Proteomes" id="UP000735302"/>
    </source>
</evidence>
<dbReference type="GO" id="GO:0016020">
    <property type="term" value="C:membrane"/>
    <property type="evidence" value="ECO:0007669"/>
    <property type="project" value="UniProtKB-SubCell"/>
</dbReference>
<comment type="caution">
    <text evidence="7">The sequence shown here is derived from an EMBL/GenBank/DDBJ whole genome shotgun (WGS) entry which is preliminary data.</text>
</comment>
<feature type="domain" description="G-protein coupled receptors family 1 profile" evidence="6">
    <location>
        <begin position="172"/>
        <end position="348"/>
    </location>
</feature>
<comment type="subcellular location">
    <subcellularLocation>
        <location evidence="1">Membrane</location>
    </subcellularLocation>
</comment>
<keyword evidence="2 5" id="KW-0812">Transmembrane</keyword>
<keyword evidence="8" id="KW-1185">Reference proteome</keyword>
<dbReference type="PANTHER" id="PTHR46641:SF2">
    <property type="entry name" value="FMRFAMIDE RECEPTOR"/>
    <property type="match status" value="1"/>
</dbReference>
<gene>
    <name evidence="7" type="ORF">PoB_007609200</name>
</gene>
<evidence type="ECO:0000313" key="7">
    <source>
        <dbReference type="EMBL" id="GFO49587.1"/>
    </source>
</evidence>
<dbReference type="InterPro" id="IPR052954">
    <property type="entry name" value="GPCR-Ligand_Int"/>
</dbReference>
<proteinExistence type="predicted"/>
<feature type="transmembrane region" description="Helical" evidence="5">
    <location>
        <begin position="118"/>
        <end position="141"/>
    </location>
</feature>
<sequence>MEKNITKPLLSQNSQQLQEQEQPQQWISNDVRFLFEVAVMLVGNGTMSIVGIVGNCINLVVFAKSGFKETVNMLFGLAFADLLSLLTVFWCCVCYALGMVDPPDLPFDPLAFWYVTAAWPHLVCTRLTCWVTALVAVERCLCVKYLVTPKRIACILVAIFTLLPSSYIPIFCVHTMKEAFDPEVNRTRIVAAFARNRYHVVQVSYYINDVALPTLSIAIVLVCTFTMTRALSSSAKWKQDRVHTVSHVVSVTDSSNILNSAGSGSGGRKAMGNKPQQAVMKEVRVAKMVQFISAMFVVCFSPCVLLLYIRFGYPEIGMWREQHNMYVCLYGVVFFMEISNSSLNFFVYLHFNTNFKKTFDNIFNRQ</sequence>
<feature type="transmembrane region" description="Helical" evidence="5">
    <location>
        <begin position="210"/>
        <end position="231"/>
    </location>
</feature>
<dbReference type="PROSITE" id="PS50262">
    <property type="entry name" value="G_PROTEIN_RECEP_F1_2"/>
    <property type="match status" value="1"/>
</dbReference>
<dbReference type="Proteomes" id="UP000735302">
    <property type="component" value="Unassembled WGS sequence"/>
</dbReference>
<evidence type="ECO:0000256" key="3">
    <source>
        <dbReference type="ARBA" id="ARBA00022989"/>
    </source>
</evidence>
<evidence type="ECO:0000256" key="2">
    <source>
        <dbReference type="ARBA" id="ARBA00022692"/>
    </source>
</evidence>
<dbReference type="PRINTS" id="PR00237">
    <property type="entry name" value="GPCRRHODOPSN"/>
</dbReference>
<keyword evidence="7" id="KW-0675">Receptor</keyword>
<dbReference type="Gene3D" id="1.20.1070.10">
    <property type="entry name" value="Rhodopsin 7-helix transmembrane proteins"/>
    <property type="match status" value="1"/>
</dbReference>
<evidence type="ECO:0000256" key="5">
    <source>
        <dbReference type="SAM" id="Phobius"/>
    </source>
</evidence>
<evidence type="ECO:0000256" key="1">
    <source>
        <dbReference type="ARBA" id="ARBA00004370"/>
    </source>
</evidence>
<dbReference type="PANTHER" id="PTHR46641">
    <property type="entry name" value="FMRFAMIDE RECEPTOR-RELATED"/>
    <property type="match status" value="1"/>
</dbReference>
<keyword evidence="3 5" id="KW-1133">Transmembrane helix</keyword>
<dbReference type="InterPro" id="IPR017452">
    <property type="entry name" value="GPCR_Rhodpsn_7TM"/>
</dbReference>
<dbReference type="GO" id="GO:0004930">
    <property type="term" value="F:G protein-coupled receptor activity"/>
    <property type="evidence" value="ECO:0007669"/>
    <property type="project" value="InterPro"/>
</dbReference>